<dbReference type="InterPro" id="IPR027417">
    <property type="entry name" value="P-loop_NTPase"/>
</dbReference>
<dbReference type="InterPro" id="IPR046461">
    <property type="entry name" value="TerL_ATPase"/>
</dbReference>
<dbReference type="EMBL" id="JAQMLU010000029">
    <property type="protein sequence ID" value="MDB8751313.1"/>
    <property type="molecule type" value="Genomic_DNA"/>
</dbReference>
<dbReference type="PANTHER" id="PTHR41287:SF1">
    <property type="entry name" value="PROTEIN YMFN"/>
    <property type="match status" value="1"/>
</dbReference>
<gene>
    <name evidence="3" type="ORF">PNW00_12770</name>
</gene>
<protein>
    <submittedName>
        <fullName evidence="3">Terminase large subunit</fullName>
    </submittedName>
</protein>
<dbReference type="Pfam" id="PF03354">
    <property type="entry name" value="TerL_ATPase"/>
    <property type="match status" value="1"/>
</dbReference>
<accession>A0AAW6EJN9</accession>
<name>A0AAW6EJN9_9FIRM</name>
<feature type="domain" description="Terminase large subunit-like ATPase" evidence="1">
    <location>
        <begin position="129"/>
        <end position="243"/>
    </location>
</feature>
<dbReference type="InterPro" id="IPR046462">
    <property type="entry name" value="TerL_nuclease"/>
</dbReference>
<dbReference type="Gene3D" id="3.40.50.300">
    <property type="entry name" value="P-loop containing nucleotide triphosphate hydrolases"/>
    <property type="match status" value="1"/>
</dbReference>
<dbReference type="InterPro" id="IPR005021">
    <property type="entry name" value="Terminase_largesu-like"/>
</dbReference>
<evidence type="ECO:0000259" key="1">
    <source>
        <dbReference type="Pfam" id="PF03354"/>
    </source>
</evidence>
<evidence type="ECO:0000313" key="3">
    <source>
        <dbReference type="EMBL" id="MDB8751313.1"/>
    </source>
</evidence>
<evidence type="ECO:0000313" key="4">
    <source>
        <dbReference type="Proteomes" id="UP001213042"/>
    </source>
</evidence>
<proteinExistence type="predicted"/>
<dbReference type="PANTHER" id="PTHR41287">
    <property type="match status" value="1"/>
</dbReference>
<dbReference type="Proteomes" id="UP001213042">
    <property type="component" value="Unassembled WGS sequence"/>
</dbReference>
<comment type="caution">
    <text evidence="3">The sequence shown here is derived from an EMBL/GenBank/DDBJ whole genome shotgun (WGS) entry which is preliminary data.</text>
</comment>
<reference evidence="3" key="1">
    <citation type="submission" date="2023-01" db="EMBL/GenBank/DDBJ databases">
        <title>Human gut microbiome strain richness.</title>
        <authorList>
            <person name="Chen-Liaw A."/>
        </authorList>
    </citation>
    <scope>NUCLEOTIDE SEQUENCE</scope>
    <source>
        <strain evidence="3">D43st1_D9_D43t1_170807</strain>
    </source>
</reference>
<evidence type="ECO:0000259" key="2">
    <source>
        <dbReference type="Pfam" id="PF20441"/>
    </source>
</evidence>
<dbReference type="GO" id="GO:0004519">
    <property type="term" value="F:endonuclease activity"/>
    <property type="evidence" value="ECO:0007669"/>
    <property type="project" value="InterPro"/>
</dbReference>
<dbReference type="RefSeq" id="WP_195221747.1">
    <property type="nucleotide sequence ID" value="NZ_JADMWL010000028.1"/>
</dbReference>
<organism evidence="3 4">
    <name type="scientific">Ruminococcus bicirculans</name>
    <name type="common">ex Wegman et al. 2014</name>
    <dbReference type="NCBI Taxonomy" id="1160721"/>
    <lineage>
        <taxon>Bacteria</taxon>
        <taxon>Bacillati</taxon>
        <taxon>Bacillota</taxon>
        <taxon>Clostridia</taxon>
        <taxon>Eubacteriales</taxon>
        <taxon>Oscillospiraceae</taxon>
        <taxon>Ruminococcus</taxon>
    </lineage>
</organism>
<sequence length="565" mass="64296">MTKSCKGQEALDLSYLADYISLVEEHKYPYCAEQYQLIDYVKRMFLSEDIYIDAEQADKYFSYEKYFPFGLFPWEKFVFVLHNCTYTASGSLRWPVLFLYVGRGTGKNGYLGFEDFCLLTPTNGIKHYNIDIFATTEDQAETTFKDVYNVLEDNRDKMQRFFYWNKEVIINLKTKSELKFRTSSPRSADGARPGKVDHDEVHAYENSKLIDVAVGGLGKVPRPRRTIMSTDGFVREGPLDKEKAKGIRILNGEIEDNGMLPFIARVDSPDEVEMPEMWYKANPSLQYLPDLLQEMKTEFQNYLDDKISNISFAVKRMNCLPQQTEGGITAFDNILATNQDITPYLSKLQGRQCTAGFDYMKTDDFLSAGLLFDVDGTDVWITHTWVCKASADLSRIKAPLQEWEAAGLLSFVDGPEIPPEIPVIWVAQKAAELNAKVAMTGIDNYRYTLLRRALRENLYASDEKGYGNIMLVRPSNEMMIMPVITSQLVNHKLAVGDNPLFRWAMNNTKVCTSSAGNMTYGKIEPKSRKTDPFKAYVAAKAAQNKIAEQISSMPMGKSVMNVFTY</sequence>
<dbReference type="Pfam" id="PF20441">
    <property type="entry name" value="TerL_nuclease"/>
    <property type="match status" value="1"/>
</dbReference>
<dbReference type="AlphaFoldDB" id="A0AAW6EJN9"/>
<feature type="domain" description="Terminase large subunit-like endonuclease" evidence="2">
    <location>
        <begin position="254"/>
        <end position="390"/>
    </location>
</feature>